<accession>A0ABR4CVD4</accession>
<evidence type="ECO:0000313" key="3">
    <source>
        <dbReference type="Proteomes" id="UP001595075"/>
    </source>
</evidence>
<comment type="caution">
    <text evidence="2">The sequence shown here is derived from an EMBL/GenBank/DDBJ whole genome shotgun (WGS) entry which is preliminary data.</text>
</comment>
<dbReference type="Proteomes" id="UP001595075">
    <property type="component" value="Unassembled WGS sequence"/>
</dbReference>
<dbReference type="InterPro" id="IPR045518">
    <property type="entry name" value="2EXR"/>
</dbReference>
<proteinExistence type="predicted"/>
<dbReference type="Pfam" id="PF20150">
    <property type="entry name" value="2EXR"/>
    <property type="match status" value="1"/>
</dbReference>
<gene>
    <name evidence="2" type="ORF">VTL71DRAFT_10363</name>
</gene>
<dbReference type="EMBL" id="JAZHXI010000003">
    <property type="protein sequence ID" value="KAL2073039.1"/>
    <property type="molecule type" value="Genomic_DNA"/>
</dbReference>
<evidence type="ECO:0000313" key="2">
    <source>
        <dbReference type="EMBL" id="KAL2073039.1"/>
    </source>
</evidence>
<evidence type="ECO:0000259" key="1">
    <source>
        <dbReference type="Pfam" id="PF20150"/>
    </source>
</evidence>
<sequence>MSPTISLSATPPPPAYSGISQSAPITIAIAPFNPQWSAAMQSWSQNRSSAPLTGTTGIPFNGNAGQTFDYFTKLPLLVQCMIWSLVLPAKRIVKIVGRNYTKAQLKDDSFRKACFRAMGSLINVFAVNRDSRAFAIAQYGASGNALGGLVDSNSCYVNQRMGDRVMFVDMAVLGSFARVYMKIHTGILMTIGDYQVPPIFNGMDTTEIMVGWTPQPTAKAIATHCLHLSCIDYPRFRCNIQPKPSTYIQQLLHTVSQFGNVQTVCLVHNTAAEMVLNATDLPAMPLSTPPATFVNEVHKRVFEIDWVYGVDRTLPGDQKPKFTGLRLSKWIVPEFVDALKGNVDVYF</sequence>
<keyword evidence="3" id="KW-1185">Reference proteome</keyword>
<feature type="domain" description="2EXR" evidence="1">
    <location>
        <begin position="68"/>
        <end position="141"/>
    </location>
</feature>
<name>A0ABR4CVD4_9HELO</name>
<reference evidence="2 3" key="1">
    <citation type="journal article" date="2024" name="Commun. Biol.">
        <title>Comparative genomic analysis of thermophilic fungi reveals convergent evolutionary adaptations and gene losses.</title>
        <authorList>
            <person name="Steindorff A.S."/>
            <person name="Aguilar-Pontes M.V."/>
            <person name="Robinson A.J."/>
            <person name="Andreopoulos B."/>
            <person name="LaButti K."/>
            <person name="Kuo A."/>
            <person name="Mondo S."/>
            <person name="Riley R."/>
            <person name="Otillar R."/>
            <person name="Haridas S."/>
            <person name="Lipzen A."/>
            <person name="Grimwood J."/>
            <person name="Schmutz J."/>
            <person name="Clum A."/>
            <person name="Reid I.D."/>
            <person name="Moisan M.C."/>
            <person name="Butler G."/>
            <person name="Nguyen T.T.M."/>
            <person name="Dewar K."/>
            <person name="Conant G."/>
            <person name="Drula E."/>
            <person name="Henrissat B."/>
            <person name="Hansel C."/>
            <person name="Singer S."/>
            <person name="Hutchinson M.I."/>
            <person name="de Vries R.P."/>
            <person name="Natvig D.O."/>
            <person name="Powell A.J."/>
            <person name="Tsang A."/>
            <person name="Grigoriev I.V."/>
        </authorList>
    </citation>
    <scope>NUCLEOTIDE SEQUENCE [LARGE SCALE GENOMIC DNA]</scope>
    <source>
        <strain evidence="2 3">CBS 494.80</strain>
    </source>
</reference>
<protein>
    <recommendedName>
        <fullName evidence="1">2EXR domain-containing protein</fullName>
    </recommendedName>
</protein>
<organism evidence="2 3">
    <name type="scientific">Oculimacula yallundae</name>
    <dbReference type="NCBI Taxonomy" id="86028"/>
    <lineage>
        <taxon>Eukaryota</taxon>
        <taxon>Fungi</taxon>
        <taxon>Dikarya</taxon>
        <taxon>Ascomycota</taxon>
        <taxon>Pezizomycotina</taxon>
        <taxon>Leotiomycetes</taxon>
        <taxon>Helotiales</taxon>
        <taxon>Ploettnerulaceae</taxon>
        <taxon>Oculimacula</taxon>
    </lineage>
</organism>